<dbReference type="Proteomes" id="UP000298663">
    <property type="component" value="Unassembled WGS sequence"/>
</dbReference>
<sequence length="66" mass="7533">MFRDFCDALAPEYVCTSHPQIQVLKVLLNREEGLEVVTWRSPSDECDYDTLSLFLTLCLVSVLLVP</sequence>
<comment type="caution">
    <text evidence="1">The sequence shown here is derived from an EMBL/GenBank/DDBJ whole genome shotgun (WGS) entry which is preliminary data.</text>
</comment>
<reference evidence="1 3" key="2">
    <citation type="journal article" date="2015" name="Genome Biol.">
        <title>Comparative genomics of Steinernema reveals deeply conserved gene regulatory networks.</title>
        <authorList>
            <person name="Dillman A.R."/>
            <person name="Macchietto M."/>
            <person name="Porter C.F."/>
            <person name="Rogers A."/>
            <person name="Williams B."/>
            <person name="Antoshechkin I."/>
            <person name="Lee M.M."/>
            <person name="Goodwin Z."/>
            <person name="Lu X."/>
            <person name="Lewis E.E."/>
            <person name="Goodrich-Blair H."/>
            <person name="Stock S.P."/>
            <person name="Adams B.J."/>
            <person name="Sternberg P.W."/>
            <person name="Mortazavi A."/>
        </authorList>
    </citation>
    <scope>NUCLEOTIDE SEQUENCE [LARGE SCALE GENOMIC DNA]</scope>
    <source>
        <strain evidence="1 3">ALL</strain>
    </source>
</reference>
<dbReference type="AlphaFoldDB" id="A0A4V6XVK4"/>
<dbReference type="EMBL" id="AZBU02000013">
    <property type="protein sequence ID" value="TKR58377.1"/>
    <property type="molecule type" value="Genomic_DNA"/>
</dbReference>
<evidence type="ECO:0000313" key="3">
    <source>
        <dbReference type="Proteomes" id="UP000298663"/>
    </source>
</evidence>
<evidence type="ECO:0000313" key="2">
    <source>
        <dbReference type="EMBL" id="TKR58377.1"/>
    </source>
</evidence>
<keyword evidence="3" id="KW-1185">Reference proteome</keyword>
<gene>
    <name evidence="1" type="ORF">L596_029819</name>
    <name evidence="2" type="ORF">L596_029830</name>
</gene>
<organism evidence="1 3">
    <name type="scientific">Steinernema carpocapsae</name>
    <name type="common">Entomopathogenic nematode</name>
    <dbReference type="NCBI Taxonomy" id="34508"/>
    <lineage>
        <taxon>Eukaryota</taxon>
        <taxon>Metazoa</taxon>
        <taxon>Ecdysozoa</taxon>
        <taxon>Nematoda</taxon>
        <taxon>Chromadorea</taxon>
        <taxon>Rhabditida</taxon>
        <taxon>Tylenchina</taxon>
        <taxon>Panagrolaimomorpha</taxon>
        <taxon>Strongyloidoidea</taxon>
        <taxon>Steinernematidae</taxon>
        <taxon>Steinernema</taxon>
    </lineage>
</organism>
<protein>
    <submittedName>
        <fullName evidence="1">Uncharacterized protein</fullName>
    </submittedName>
</protein>
<accession>A0A4V6XVK4</accession>
<proteinExistence type="predicted"/>
<reference evidence="1" key="1">
    <citation type="submission" date="2013-11" db="EMBL/GenBank/DDBJ databases">
        <authorList>
            <person name="Sternberg P."/>
            <person name="Dillman A."/>
            <person name="Macchietto M."/>
        </authorList>
    </citation>
    <scope>NUCLEOTIDE SEQUENCE</scope>
    <source>
        <strain evidence="1">ALL</strain>
    </source>
</reference>
<name>A0A4V6XVK4_STECR</name>
<reference evidence="1" key="3">
    <citation type="journal article" date="2019" name="G3 (Bethesda)">
        <title>Hybrid Assembly of the Genome of the Entomopathogenic Nematode Steinernema carpocapsae Identifies the X-Chromosome.</title>
        <authorList>
            <person name="Serra L."/>
            <person name="Macchietto M."/>
            <person name="Macias-Munoz A."/>
            <person name="McGill C.J."/>
            <person name="Rodriguez I.M."/>
            <person name="Rodriguez B."/>
            <person name="Murad R."/>
            <person name="Mortazavi A."/>
        </authorList>
    </citation>
    <scope>NUCLEOTIDE SEQUENCE</scope>
    <source>
        <strain evidence="1">ALL</strain>
    </source>
</reference>
<dbReference type="EMBL" id="AZBU02000013">
    <property type="protein sequence ID" value="TKR58365.1"/>
    <property type="molecule type" value="Genomic_DNA"/>
</dbReference>
<evidence type="ECO:0000313" key="1">
    <source>
        <dbReference type="EMBL" id="TKR58365.1"/>
    </source>
</evidence>